<feature type="signal peptide" evidence="1">
    <location>
        <begin position="1"/>
        <end position="19"/>
    </location>
</feature>
<gene>
    <name evidence="2" type="ORF">SAMN04488055_2940</name>
</gene>
<evidence type="ECO:0000313" key="2">
    <source>
        <dbReference type="EMBL" id="SIO10368.1"/>
    </source>
</evidence>
<organism evidence="2 3">
    <name type="scientific">Chitinophaga niabensis</name>
    <dbReference type="NCBI Taxonomy" id="536979"/>
    <lineage>
        <taxon>Bacteria</taxon>
        <taxon>Pseudomonadati</taxon>
        <taxon>Bacteroidota</taxon>
        <taxon>Chitinophagia</taxon>
        <taxon>Chitinophagales</taxon>
        <taxon>Chitinophagaceae</taxon>
        <taxon>Chitinophaga</taxon>
    </lineage>
</organism>
<protein>
    <recommendedName>
        <fullName evidence="4">DUF1579 domain-containing protein</fullName>
    </recommendedName>
</protein>
<evidence type="ECO:0008006" key="4">
    <source>
        <dbReference type="Google" id="ProtNLM"/>
    </source>
</evidence>
<name>A0A1N6GS87_9BACT</name>
<sequence length="186" mass="21045">MKRTLLILITCFIAFSVNAQDEAAQKNWMEYATPGSVQKMIAMSDGEWNTDITFWMAPGAPPSKQSGKCVNKMILGGRFQESKHTGSFGGQPFEGIGTMGYDNLKKVFQSSWVDNMSTGIMYMEGKWDDATRSVTFTGKCTNPASGKEMNIREVYRIVDDNTHQMEMFQMENGTEYKSMEMKMTRK</sequence>
<feature type="chain" id="PRO_5012274990" description="DUF1579 domain-containing protein" evidence="1">
    <location>
        <begin position="20"/>
        <end position="186"/>
    </location>
</feature>
<evidence type="ECO:0000313" key="3">
    <source>
        <dbReference type="Proteomes" id="UP000185003"/>
    </source>
</evidence>
<accession>A0A1N6GS87</accession>
<dbReference type="Proteomes" id="UP000185003">
    <property type="component" value="Unassembled WGS sequence"/>
</dbReference>
<dbReference type="OrthoDB" id="277821at2"/>
<evidence type="ECO:0000256" key="1">
    <source>
        <dbReference type="SAM" id="SignalP"/>
    </source>
</evidence>
<keyword evidence="1" id="KW-0732">Signal</keyword>
<dbReference type="STRING" id="536979.SAMN04488055_2940"/>
<keyword evidence="3" id="KW-1185">Reference proteome</keyword>
<dbReference type="InterPro" id="IPR011473">
    <property type="entry name" value="DUF1579"/>
</dbReference>
<reference evidence="2 3" key="1">
    <citation type="submission" date="2016-11" db="EMBL/GenBank/DDBJ databases">
        <authorList>
            <person name="Jaros S."/>
            <person name="Januszkiewicz K."/>
            <person name="Wedrychowicz H."/>
        </authorList>
    </citation>
    <scope>NUCLEOTIDE SEQUENCE [LARGE SCALE GENOMIC DNA]</scope>
    <source>
        <strain evidence="2 3">DSM 24787</strain>
    </source>
</reference>
<dbReference type="RefSeq" id="WP_074239954.1">
    <property type="nucleotide sequence ID" value="NZ_FSRA01000001.1"/>
</dbReference>
<dbReference type="AlphaFoldDB" id="A0A1N6GS87"/>
<dbReference type="EMBL" id="FSRA01000001">
    <property type="protein sequence ID" value="SIO10368.1"/>
    <property type="molecule type" value="Genomic_DNA"/>
</dbReference>
<dbReference type="Pfam" id="PF07617">
    <property type="entry name" value="DUF1579"/>
    <property type="match status" value="1"/>
</dbReference>
<proteinExistence type="predicted"/>